<evidence type="ECO:0000256" key="3">
    <source>
        <dbReference type="ARBA" id="ARBA00008281"/>
    </source>
</evidence>
<dbReference type="PANTHER" id="PTHR35091">
    <property type="entry name" value="FLAGELLAR PROTEIN FLIL"/>
    <property type="match status" value="1"/>
</dbReference>
<reference evidence="11 12" key="1">
    <citation type="submission" date="2022-10" db="EMBL/GenBank/DDBJ databases">
        <title>Paenibacillus description and whole genome data of maize root bacterial community.</title>
        <authorList>
            <person name="Marton D."/>
            <person name="Farkas M."/>
            <person name="Cserhati M."/>
        </authorList>
    </citation>
    <scope>NUCLEOTIDE SEQUENCE [LARGE SCALE GENOMIC DNA]</scope>
    <source>
        <strain evidence="11 12">P96</strain>
    </source>
</reference>
<evidence type="ECO:0000256" key="9">
    <source>
        <dbReference type="ARBA" id="ARBA00023136"/>
    </source>
</evidence>
<gene>
    <name evidence="11" type="ORF">OIN60_12210</name>
</gene>
<comment type="function">
    <text evidence="1 10">Controls the rotational direction of flagella during chemotaxis.</text>
</comment>
<protein>
    <recommendedName>
        <fullName evidence="10">Flagellar protein FliL</fullName>
    </recommendedName>
</protein>
<keyword evidence="8" id="KW-1133">Transmembrane helix</keyword>
<organism evidence="11 12">
    <name type="scientific">Paenibacillus zeirhizosphaerae</name>
    <dbReference type="NCBI Taxonomy" id="2987519"/>
    <lineage>
        <taxon>Bacteria</taxon>
        <taxon>Bacillati</taxon>
        <taxon>Bacillota</taxon>
        <taxon>Bacilli</taxon>
        <taxon>Bacillales</taxon>
        <taxon>Paenibacillaceae</taxon>
        <taxon>Paenibacillus</taxon>
    </lineage>
</organism>
<keyword evidence="9 10" id="KW-0472">Membrane</keyword>
<dbReference type="PANTHER" id="PTHR35091:SF2">
    <property type="entry name" value="FLAGELLAR PROTEIN FLIL"/>
    <property type="match status" value="1"/>
</dbReference>
<sequence length="153" mass="16835">MKKMLPWLLTTLLGITLIVLAAFLLLPQLTGGESSKAAAKEHSAPKLSADEIVEVTSEMKEIRTNLADSDYVVAVNIAFQLNNGKAKESFEKIKDISIKPIVIQTFADTKPEQLKTAKGREEFADRLTALINKTLPEGKLVSTKFTEFMLATL</sequence>
<keyword evidence="11" id="KW-0282">Flagellum</keyword>
<evidence type="ECO:0000256" key="10">
    <source>
        <dbReference type="RuleBase" id="RU364125"/>
    </source>
</evidence>
<evidence type="ECO:0000256" key="5">
    <source>
        <dbReference type="ARBA" id="ARBA00022500"/>
    </source>
</evidence>
<name>A0ABT9FSE2_9BACL</name>
<keyword evidence="12" id="KW-1185">Reference proteome</keyword>
<evidence type="ECO:0000256" key="7">
    <source>
        <dbReference type="ARBA" id="ARBA00022779"/>
    </source>
</evidence>
<dbReference type="RefSeq" id="WP_305755130.1">
    <property type="nucleotide sequence ID" value="NZ_JAPCKK010000016.1"/>
</dbReference>
<evidence type="ECO:0000256" key="2">
    <source>
        <dbReference type="ARBA" id="ARBA00004162"/>
    </source>
</evidence>
<comment type="caution">
    <text evidence="11">The sequence shown here is derived from an EMBL/GenBank/DDBJ whole genome shotgun (WGS) entry which is preliminary data.</text>
</comment>
<keyword evidence="4 10" id="KW-1003">Cell membrane</keyword>
<evidence type="ECO:0000256" key="8">
    <source>
        <dbReference type="ARBA" id="ARBA00022989"/>
    </source>
</evidence>
<dbReference type="InterPro" id="IPR005503">
    <property type="entry name" value="FliL"/>
</dbReference>
<dbReference type="Proteomes" id="UP001241848">
    <property type="component" value="Unassembled WGS sequence"/>
</dbReference>
<keyword evidence="6" id="KW-0812">Transmembrane</keyword>
<keyword evidence="11" id="KW-0969">Cilium</keyword>
<evidence type="ECO:0000313" key="12">
    <source>
        <dbReference type="Proteomes" id="UP001241848"/>
    </source>
</evidence>
<dbReference type="Pfam" id="PF03748">
    <property type="entry name" value="FliL"/>
    <property type="match status" value="1"/>
</dbReference>
<proteinExistence type="inferred from homology"/>
<comment type="subcellular location">
    <subcellularLocation>
        <location evidence="2">Cell membrane</location>
        <topology evidence="2">Single-pass membrane protein</topology>
    </subcellularLocation>
</comment>
<dbReference type="EMBL" id="JAPCKK010000016">
    <property type="protein sequence ID" value="MDP4097535.1"/>
    <property type="molecule type" value="Genomic_DNA"/>
</dbReference>
<accession>A0ABT9FSE2</accession>
<evidence type="ECO:0000256" key="4">
    <source>
        <dbReference type="ARBA" id="ARBA00022475"/>
    </source>
</evidence>
<keyword evidence="7 10" id="KW-0283">Flagellar rotation</keyword>
<keyword evidence="5 10" id="KW-0145">Chemotaxis</keyword>
<evidence type="ECO:0000313" key="11">
    <source>
        <dbReference type="EMBL" id="MDP4097535.1"/>
    </source>
</evidence>
<evidence type="ECO:0000256" key="6">
    <source>
        <dbReference type="ARBA" id="ARBA00022692"/>
    </source>
</evidence>
<comment type="similarity">
    <text evidence="3 10">Belongs to the FliL family.</text>
</comment>
<evidence type="ECO:0000256" key="1">
    <source>
        <dbReference type="ARBA" id="ARBA00002254"/>
    </source>
</evidence>
<keyword evidence="11" id="KW-0966">Cell projection</keyword>